<accession>A0A7K4NQV5</accession>
<comment type="caution">
    <text evidence="2">The sequence shown here is derived from an EMBL/GenBank/DDBJ whole genome shotgun (WGS) entry which is preliminary data.</text>
</comment>
<protein>
    <submittedName>
        <fullName evidence="2">Uncharacterized protein</fullName>
    </submittedName>
</protein>
<dbReference type="AlphaFoldDB" id="A0A7K4NQV5"/>
<keyword evidence="1" id="KW-0812">Transmembrane</keyword>
<reference evidence="2 3" key="1">
    <citation type="journal article" date="2019" name="Environ. Microbiol.">
        <title>Genomics insights into ecotype formation of ammonia-oxidizing archaea in the deep ocean.</title>
        <authorList>
            <person name="Wang Y."/>
            <person name="Huang J.M."/>
            <person name="Cui G.J."/>
            <person name="Nunoura T."/>
            <person name="Takaki Y."/>
            <person name="Li W.L."/>
            <person name="Li J."/>
            <person name="Gao Z.M."/>
            <person name="Takai K."/>
            <person name="Zhang A.Q."/>
            <person name="Stepanauskas R."/>
        </authorList>
    </citation>
    <scope>NUCLEOTIDE SEQUENCE [LARGE SCALE GENOMIC DNA]</scope>
    <source>
        <strain evidence="2 3">F20</strain>
    </source>
</reference>
<keyword evidence="1" id="KW-0472">Membrane</keyword>
<evidence type="ECO:0000313" key="3">
    <source>
        <dbReference type="Proteomes" id="UP000526196"/>
    </source>
</evidence>
<dbReference type="Proteomes" id="UP000526196">
    <property type="component" value="Unassembled WGS sequence"/>
</dbReference>
<gene>
    <name evidence="2" type="ORF">HX833_01475</name>
</gene>
<feature type="transmembrane region" description="Helical" evidence="1">
    <location>
        <begin position="35"/>
        <end position="52"/>
    </location>
</feature>
<organism evidence="2 3">
    <name type="scientific">Marine Group I thaumarchaeote</name>
    <dbReference type="NCBI Taxonomy" id="2511932"/>
    <lineage>
        <taxon>Archaea</taxon>
        <taxon>Nitrososphaerota</taxon>
        <taxon>Marine Group I</taxon>
    </lineage>
</organism>
<feature type="transmembrane region" description="Helical" evidence="1">
    <location>
        <begin position="7"/>
        <end position="29"/>
    </location>
</feature>
<evidence type="ECO:0000313" key="2">
    <source>
        <dbReference type="EMBL" id="NWK04758.1"/>
    </source>
</evidence>
<name>A0A7K4NQV5_9ARCH</name>
<evidence type="ECO:0000256" key="1">
    <source>
        <dbReference type="SAM" id="Phobius"/>
    </source>
</evidence>
<sequence length="61" mass="6617">MVGKKVASICIIIIGIIVTIPFNYMYGISGFEVDVVWTIVGIVMIASGVYLLKNSSKLKPI</sequence>
<proteinExistence type="predicted"/>
<dbReference type="EMBL" id="JACASX010000002">
    <property type="protein sequence ID" value="NWK04758.1"/>
    <property type="molecule type" value="Genomic_DNA"/>
</dbReference>
<keyword evidence="1" id="KW-1133">Transmembrane helix</keyword>